<accession>A0A6G9YEP5</accession>
<dbReference type="EMBL" id="CP046172">
    <property type="protein sequence ID" value="QIS11516.1"/>
    <property type="molecule type" value="Genomic_DNA"/>
</dbReference>
<gene>
    <name evidence="4" type="ORF">F5544_18210</name>
</gene>
<feature type="transmembrane region" description="Helical" evidence="2">
    <location>
        <begin position="400"/>
        <end position="423"/>
    </location>
</feature>
<dbReference type="RefSeq" id="WP_167474313.1">
    <property type="nucleotide sequence ID" value="NZ_CP046172.1"/>
</dbReference>
<keyword evidence="2" id="KW-0472">Membrane</keyword>
<dbReference type="Gene3D" id="3.40.50.1820">
    <property type="entry name" value="alpha/beta hydrolase"/>
    <property type="match status" value="1"/>
</dbReference>
<protein>
    <submittedName>
        <fullName evidence="4">Prolyl oligopeptidase family serine peptidase</fullName>
    </submittedName>
</protein>
<dbReference type="PANTHER" id="PTHR43265:SF1">
    <property type="entry name" value="ESTERASE ESTD"/>
    <property type="match status" value="1"/>
</dbReference>
<dbReference type="GO" id="GO:0052689">
    <property type="term" value="F:carboxylic ester hydrolase activity"/>
    <property type="evidence" value="ECO:0007669"/>
    <property type="project" value="TreeGrafter"/>
</dbReference>
<dbReference type="SUPFAM" id="SSF53474">
    <property type="entry name" value="alpha/beta-Hydrolases"/>
    <property type="match status" value="1"/>
</dbReference>
<organism evidence="4 5">
    <name type="scientific">Nocardia arthritidis</name>
    <dbReference type="NCBI Taxonomy" id="228602"/>
    <lineage>
        <taxon>Bacteria</taxon>
        <taxon>Bacillati</taxon>
        <taxon>Actinomycetota</taxon>
        <taxon>Actinomycetes</taxon>
        <taxon>Mycobacteriales</taxon>
        <taxon>Nocardiaceae</taxon>
        <taxon>Nocardia</taxon>
    </lineage>
</organism>
<keyword evidence="2" id="KW-0812">Transmembrane</keyword>
<feature type="signal peptide" evidence="3">
    <location>
        <begin position="1"/>
        <end position="24"/>
    </location>
</feature>
<keyword evidence="5" id="KW-1185">Reference proteome</keyword>
<dbReference type="AlphaFoldDB" id="A0A6G9YEP5"/>
<reference evidence="4 5" key="1">
    <citation type="journal article" date="2019" name="ACS Chem. Biol.">
        <title>Identification and Mobilization of a Cryptic Antibiotic Biosynthesis Gene Locus from a Human-Pathogenic Nocardia Isolate.</title>
        <authorList>
            <person name="Herisse M."/>
            <person name="Ishida K."/>
            <person name="Porter J.L."/>
            <person name="Howden B."/>
            <person name="Hertweck C."/>
            <person name="Stinear T.P."/>
            <person name="Pidot S.J."/>
        </authorList>
    </citation>
    <scope>NUCLEOTIDE SEQUENCE [LARGE SCALE GENOMIC DNA]</scope>
    <source>
        <strain evidence="4 5">AUSMDU00012717</strain>
    </source>
</reference>
<dbReference type="InterPro" id="IPR029058">
    <property type="entry name" value="AB_hydrolase_fold"/>
</dbReference>
<dbReference type="InterPro" id="IPR002471">
    <property type="entry name" value="Pept_S9_AS"/>
</dbReference>
<evidence type="ECO:0000256" key="1">
    <source>
        <dbReference type="ARBA" id="ARBA00022801"/>
    </source>
</evidence>
<feature type="transmembrane region" description="Helical" evidence="2">
    <location>
        <begin position="331"/>
        <end position="354"/>
    </location>
</feature>
<dbReference type="PANTHER" id="PTHR43265">
    <property type="entry name" value="ESTERASE ESTD"/>
    <property type="match status" value="1"/>
</dbReference>
<evidence type="ECO:0000313" key="4">
    <source>
        <dbReference type="EMBL" id="QIS11516.1"/>
    </source>
</evidence>
<name>A0A6G9YEP5_9NOCA</name>
<feature type="transmembrane region" description="Helical" evidence="2">
    <location>
        <begin position="435"/>
        <end position="457"/>
    </location>
</feature>
<feature type="chain" id="PRO_5038582451" evidence="3">
    <location>
        <begin position="25"/>
        <end position="458"/>
    </location>
</feature>
<evidence type="ECO:0000256" key="3">
    <source>
        <dbReference type="SAM" id="SignalP"/>
    </source>
</evidence>
<dbReference type="Proteomes" id="UP000503540">
    <property type="component" value="Chromosome"/>
</dbReference>
<keyword evidence="3" id="KW-0732">Signal</keyword>
<proteinExistence type="predicted"/>
<dbReference type="KEGG" id="nah:F5544_18210"/>
<dbReference type="GO" id="GO:0006508">
    <property type="term" value="P:proteolysis"/>
    <property type="evidence" value="ECO:0007669"/>
    <property type="project" value="InterPro"/>
</dbReference>
<dbReference type="InterPro" id="IPR053145">
    <property type="entry name" value="AB_hydrolase_Est10"/>
</dbReference>
<keyword evidence="2" id="KW-1133">Transmembrane helix</keyword>
<sequence>MRSLRPLLLASVLFTVLLAPAAAAEPAPAAQSTDVTFTGGGGTTLHGSVIASAATPSGAPGIVLVGGAGSGPRTEYLAEARAFAAAGITALIYDKRTTGYSRTHRDFDLLADDALAAVETLRHTPGVRADQVGLWGFSEGGWVAPAVAARSADVAFLITLGAPGFTPLRTQTWSLAETLRHHGDTGPLAGVVAGPAARLLGETGAFPEAAFDPLPGLRGVHVPVLALWGARDVQVPPAESAAVLRDSLTASPSVTIRFVAGGAHNGRSTTDGFDRPGAAAGPGAPRGAFAPGYLDTMTGWVNQVANAAAPVSSAEPVPAQARSSTDPGHGWWASAWVQLVVFAAVLAGFLASLFMNRRLGSARPSALFGLLSLVATVVYVESILAQSARTVGPVVAGRPLIWLILQGLAILTVALLAVTAAAAVRDRAAASRAGLVVLLAAGSAWLAWAITWGLFAIR</sequence>
<keyword evidence="1" id="KW-0378">Hydrolase</keyword>
<dbReference type="PROSITE" id="PS00708">
    <property type="entry name" value="PRO_ENDOPEP_SER"/>
    <property type="match status" value="1"/>
</dbReference>
<evidence type="ECO:0000256" key="2">
    <source>
        <dbReference type="SAM" id="Phobius"/>
    </source>
</evidence>
<dbReference type="GO" id="GO:0004252">
    <property type="term" value="F:serine-type endopeptidase activity"/>
    <property type="evidence" value="ECO:0007669"/>
    <property type="project" value="InterPro"/>
</dbReference>
<feature type="transmembrane region" description="Helical" evidence="2">
    <location>
        <begin position="366"/>
        <end position="388"/>
    </location>
</feature>
<evidence type="ECO:0000313" key="5">
    <source>
        <dbReference type="Proteomes" id="UP000503540"/>
    </source>
</evidence>